<dbReference type="EMBL" id="JAACJM010000012">
    <property type="protein sequence ID" value="KAF5370147.1"/>
    <property type="molecule type" value="Genomic_DNA"/>
</dbReference>
<evidence type="ECO:0000256" key="6">
    <source>
        <dbReference type="SAM" id="MobiDB-lite"/>
    </source>
</evidence>
<comment type="similarity">
    <text evidence="1 5">Belongs to the peptidase A1 family.</text>
</comment>
<keyword evidence="2 5" id="KW-0064">Aspartyl protease</keyword>
<protein>
    <recommendedName>
        <fullName evidence="13">Peptidase A1 domain-containing protein</fullName>
    </recommendedName>
</protein>
<feature type="active site" evidence="3">
    <location>
        <position position="110"/>
    </location>
</feature>
<dbReference type="InterPro" id="IPR001461">
    <property type="entry name" value="Aspartic_peptidase_A1"/>
</dbReference>
<dbReference type="Pfam" id="PF00026">
    <property type="entry name" value="Asp"/>
    <property type="match status" value="1"/>
</dbReference>
<dbReference type="SMART" id="SM00717">
    <property type="entry name" value="SANT"/>
    <property type="match status" value="4"/>
</dbReference>
<dbReference type="Proteomes" id="UP000559256">
    <property type="component" value="Unassembled WGS sequence"/>
</dbReference>
<sequence length="1016" mass="109450">MLSALLSVLVAVPLVCNAVPPSRIGVKIPLNKRAALTEDGVVNPAALQSQTKRLQAKLRRGFEAYERNTGKPHPNAKNFVSKRDTGADPLTDDDESLWQGGISVASVDFDTGSSDLFLPGTNCDVNCDGHKLYDTGASSTAKDQDDTFLLGFGDGSSVQGEIFTDTVTVAGLTATDQAVGSSTQYSTGFAADEFPPDGLMGMAFPAISEFGANPVFQTLIAQGQVDEPVFAFKLSTSGSELFLGGVNNDLFTGEFTQVPVTQEAFWQVDLDAVNANGNAALTDLGAIIDTGTTLIVGDTNSVAQFYAAVPGAQDASDTIGDGFFTFPCDSVPDVSFTFAGTDFSVSPDTFNLGLVSEGSSDCVGGIVSLPPDSLPGDSLWVLGDVFMTNVYTSFDVGNSQAMVDLALVNPALESNRQHQFALTNHAEILTTELAEIDNLLKSVDSDVSDDEPGMEIEVPGANPPTSIIPWNDFSNEESPFYEEAMRRSRYIRNTTMHTMKARELDALTEGVKAELTRLKAIDNKKKGLPMPSTNDVDLNGDVSNVNWSIVAERVNDVSSAKRTPEELRIKWLGDRRPSINHSEWSASELDQLKELGTNRTPIECMRRGYVRTKHTWSAVADRRLLEAVEIYGLENWGCVALYVSEHATPGQCQMRYTRTLDPALKKGAWSPEEDARLRSAVSILGTSWQDVAAFVPGRNNDQCRERYTDCLSHEEKVWTPEEDTELLTSVARWGLKWKIISQHMQTRDTDCRTRYTQLTKKDGKKEKKAKKASTSGMKSVHVRTDRSGTTPPPTMPIHQIPSFRATLSTSTTTSFRFNAMLDKGKGREAQSVTADSSSTTPGSSSQTPSTAAETSGSTQSRPKPRPKPRKKRKEKERETDSGPTVSDTGAGPSTSTAGVAGVGGSQSPAIEDAQPNVVVVSDQQTTTDALLPPSMQQGHPALPIVNLPSNSAEQVSIDAQNATQPAAKSTIAAASTSRRKRRAEDSPKGSSAPRKRGRTGKGDTAAVPDRRKDGYI</sequence>
<dbReference type="InterPro" id="IPR033121">
    <property type="entry name" value="PEPTIDASE_A1"/>
</dbReference>
<evidence type="ECO:0000256" key="4">
    <source>
        <dbReference type="PIRSR" id="PIRSR601461-2"/>
    </source>
</evidence>
<keyword evidence="7" id="KW-0732">Signal</keyword>
<dbReference type="PANTHER" id="PTHR47966:SF51">
    <property type="entry name" value="BETA-SITE APP-CLEAVING ENZYME, ISOFORM A-RELATED"/>
    <property type="match status" value="1"/>
</dbReference>
<evidence type="ECO:0000256" key="3">
    <source>
        <dbReference type="PIRSR" id="PIRSR601461-1"/>
    </source>
</evidence>
<feature type="compositionally biased region" description="Polar residues" evidence="6">
    <location>
        <begin position="851"/>
        <end position="860"/>
    </location>
</feature>
<evidence type="ECO:0000256" key="7">
    <source>
        <dbReference type="SAM" id="SignalP"/>
    </source>
</evidence>
<keyword evidence="4" id="KW-1015">Disulfide bond</keyword>
<feature type="domain" description="Myb-like" evidence="8">
    <location>
        <begin position="718"/>
        <end position="759"/>
    </location>
</feature>
<dbReference type="CDD" id="cd00167">
    <property type="entry name" value="SANT"/>
    <property type="match status" value="2"/>
</dbReference>
<comment type="caution">
    <text evidence="11">The sequence shown here is derived from an EMBL/GenBank/DDBJ whole genome shotgun (WGS) entry which is preliminary data.</text>
</comment>
<feature type="disulfide bond" evidence="4">
    <location>
        <begin position="123"/>
        <end position="127"/>
    </location>
</feature>
<feature type="domain" description="Myb-like" evidence="8">
    <location>
        <begin position="613"/>
        <end position="660"/>
    </location>
</feature>
<dbReference type="PROSITE" id="PS51294">
    <property type="entry name" value="HTH_MYB"/>
    <property type="match status" value="2"/>
</dbReference>
<organism evidence="11 12">
    <name type="scientific">Tetrapyrgos nigripes</name>
    <dbReference type="NCBI Taxonomy" id="182062"/>
    <lineage>
        <taxon>Eukaryota</taxon>
        <taxon>Fungi</taxon>
        <taxon>Dikarya</taxon>
        <taxon>Basidiomycota</taxon>
        <taxon>Agaricomycotina</taxon>
        <taxon>Agaricomycetes</taxon>
        <taxon>Agaricomycetidae</taxon>
        <taxon>Agaricales</taxon>
        <taxon>Marasmiineae</taxon>
        <taxon>Marasmiaceae</taxon>
        <taxon>Tetrapyrgos</taxon>
    </lineage>
</organism>
<keyword evidence="5" id="KW-0378">Hydrolase</keyword>
<reference evidence="11 12" key="1">
    <citation type="journal article" date="2020" name="ISME J.">
        <title>Uncovering the hidden diversity of litter-decomposition mechanisms in mushroom-forming fungi.</title>
        <authorList>
            <person name="Floudas D."/>
            <person name="Bentzer J."/>
            <person name="Ahren D."/>
            <person name="Johansson T."/>
            <person name="Persson P."/>
            <person name="Tunlid A."/>
        </authorList>
    </citation>
    <scope>NUCLEOTIDE SEQUENCE [LARGE SCALE GENOMIC DNA]</scope>
    <source>
        <strain evidence="11 12">CBS 291.85</strain>
    </source>
</reference>
<feature type="chain" id="PRO_5034401221" description="Peptidase A1 domain-containing protein" evidence="7">
    <location>
        <begin position="19"/>
        <end position="1016"/>
    </location>
</feature>
<dbReference type="Pfam" id="PF00249">
    <property type="entry name" value="Myb_DNA-binding"/>
    <property type="match status" value="2"/>
</dbReference>
<dbReference type="InterPro" id="IPR009057">
    <property type="entry name" value="Homeodomain-like_sf"/>
</dbReference>
<dbReference type="AlphaFoldDB" id="A0A8H5LUK9"/>
<feature type="compositionally biased region" description="Polar residues" evidence="6">
    <location>
        <begin position="881"/>
        <end position="897"/>
    </location>
</feature>
<dbReference type="InterPro" id="IPR034164">
    <property type="entry name" value="Pepsin-like_dom"/>
</dbReference>
<dbReference type="Gene3D" id="2.40.70.10">
    <property type="entry name" value="Acid Proteases"/>
    <property type="match status" value="2"/>
</dbReference>
<dbReference type="InterPro" id="IPR017930">
    <property type="entry name" value="Myb_dom"/>
</dbReference>
<dbReference type="PROSITE" id="PS50090">
    <property type="entry name" value="MYB_LIKE"/>
    <property type="match status" value="3"/>
</dbReference>
<evidence type="ECO:0000259" key="8">
    <source>
        <dbReference type="PROSITE" id="PS50090"/>
    </source>
</evidence>
<evidence type="ECO:0000313" key="11">
    <source>
        <dbReference type="EMBL" id="KAF5370147.1"/>
    </source>
</evidence>
<feature type="compositionally biased region" description="Low complexity" evidence="6">
    <location>
        <begin position="836"/>
        <end position="850"/>
    </location>
</feature>
<dbReference type="OrthoDB" id="15189at2759"/>
<dbReference type="PRINTS" id="PR00792">
    <property type="entry name" value="PEPSIN"/>
</dbReference>
<dbReference type="PROSITE" id="PS51767">
    <property type="entry name" value="PEPTIDASE_A1"/>
    <property type="match status" value="1"/>
</dbReference>
<dbReference type="SUPFAM" id="SSF46689">
    <property type="entry name" value="Homeodomain-like"/>
    <property type="match status" value="2"/>
</dbReference>
<feature type="compositionally biased region" description="Polar residues" evidence="6">
    <location>
        <begin position="947"/>
        <end position="964"/>
    </location>
</feature>
<feature type="compositionally biased region" description="Low complexity" evidence="6">
    <location>
        <begin position="966"/>
        <end position="976"/>
    </location>
</feature>
<dbReference type="GO" id="GO:0006508">
    <property type="term" value="P:proteolysis"/>
    <property type="evidence" value="ECO:0007669"/>
    <property type="project" value="UniProtKB-KW"/>
</dbReference>
<feature type="domain" description="HTH myb-type" evidence="9">
    <location>
        <begin position="718"/>
        <end position="763"/>
    </location>
</feature>
<name>A0A8H5LUK9_9AGAR</name>
<feature type="signal peptide" evidence="7">
    <location>
        <begin position="1"/>
        <end position="18"/>
    </location>
</feature>
<dbReference type="GO" id="GO:0004190">
    <property type="term" value="F:aspartic-type endopeptidase activity"/>
    <property type="evidence" value="ECO:0007669"/>
    <property type="project" value="UniProtKB-KW"/>
</dbReference>
<gene>
    <name evidence="11" type="ORF">D9758_001280</name>
</gene>
<feature type="domain" description="HTH myb-type" evidence="9">
    <location>
        <begin position="661"/>
        <end position="715"/>
    </location>
</feature>
<dbReference type="PANTHER" id="PTHR47966">
    <property type="entry name" value="BETA-SITE APP-CLEAVING ENZYME, ISOFORM A-RELATED"/>
    <property type="match status" value="1"/>
</dbReference>
<feature type="region of interest" description="Disordered" evidence="6">
    <location>
        <begin position="824"/>
        <end position="1016"/>
    </location>
</feature>
<evidence type="ECO:0000256" key="5">
    <source>
        <dbReference type="RuleBase" id="RU000454"/>
    </source>
</evidence>
<dbReference type="CDD" id="cd05471">
    <property type="entry name" value="pepsin_like"/>
    <property type="match status" value="1"/>
</dbReference>
<feature type="region of interest" description="Disordered" evidence="6">
    <location>
        <begin position="759"/>
        <end position="805"/>
    </location>
</feature>
<keyword evidence="12" id="KW-1185">Reference proteome</keyword>
<proteinExistence type="inferred from homology"/>
<evidence type="ECO:0000313" key="12">
    <source>
        <dbReference type="Proteomes" id="UP000559256"/>
    </source>
</evidence>
<dbReference type="Pfam" id="PF13921">
    <property type="entry name" value="Myb_DNA-bind_6"/>
    <property type="match status" value="1"/>
</dbReference>
<accession>A0A8H5LUK9</accession>
<dbReference type="InterPro" id="IPR021109">
    <property type="entry name" value="Peptidase_aspartic_dom_sf"/>
</dbReference>
<evidence type="ECO:0008006" key="13">
    <source>
        <dbReference type="Google" id="ProtNLM"/>
    </source>
</evidence>
<feature type="active site" evidence="3">
    <location>
        <position position="289"/>
    </location>
</feature>
<evidence type="ECO:0000259" key="9">
    <source>
        <dbReference type="PROSITE" id="PS51294"/>
    </source>
</evidence>
<dbReference type="InterPro" id="IPR001969">
    <property type="entry name" value="Aspartic_peptidase_AS"/>
</dbReference>
<evidence type="ECO:0000256" key="2">
    <source>
        <dbReference type="ARBA" id="ARBA00022750"/>
    </source>
</evidence>
<dbReference type="SUPFAM" id="SSF50630">
    <property type="entry name" value="Acid proteases"/>
    <property type="match status" value="1"/>
</dbReference>
<dbReference type="InterPro" id="IPR001005">
    <property type="entry name" value="SANT/Myb"/>
</dbReference>
<dbReference type="Gene3D" id="1.10.10.60">
    <property type="entry name" value="Homeodomain-like"/>
    <property type="match status" value="3"/>
</dbReference>
<evidence type="ECO:0000259" key="10">
    <source>
        <dbReference type="PROSITE" id="PS51767"/>
    </source>
</evidence>
<keyword evidence="5" id="KW-0645">Protease</keyword>
<feature type="domain" description="Peptidase A1" evidence="10">
    <location>
        <begin position="93"/>
        <end position="406"/>
    </location>
</feature>
<dbReference type="PROSITE" id="PS00141">
    <property type="entry name" value="ASP_PROTEASE"/>
    <property type="match status" value="1"/>
</dbReference>
<feature type="compositionally biased region" description="Basic residues" evidence="6">
    <location>
        <begin position="862"/>
        <end position="874"/>
    </location>
</feature>
<feature type="region of interest" description="Disordered" evidence="6">
    <location>
        <begin position="64"/>
        <end position="93"/>
    </location>
</feature>
<evidence type="ECO:0000256" key="1">
    <source>
        <dbReference type="ARBA" id="ARBA00007447"/>
    </source>
</evidence>
<feature type="domain" description="Myb-like" evidence="8">
    <location>
        <begin position="661"/>
        <end position="711"/>
    </location>
</feature>